<dbReference type="RefSeq" id="WP_214588604.1">
    <property type="nucleotide sequence ID" value="NZ_JAUHGV010000051.1"/>
</dbReference>
<dbReference type="AlphaFoldDB" id="A0AAJ1RA83"/>
<evidence type="ECO:0000313" key="1">
    <source>
        <dbReference type="EMBL" id="MDN4015084.1"/>
    </source>
</evidence>
<dbReference type="Proteomes" id="UP001225933">
    <property type="component" value="Unassembled WGS sequence"/>
</dbReference>
<gene>
    <name evidence="1" type="ORF">QX233_21775</name>
</gene>
<comment type="caution">
    <text evidence="1">The sequence shown here is derived from an EMBL/GenBank/DDBJ whole genome shotgun (WGS) entry which is preliminary data.</text>
</comment>
<proteinExistence type="predicted"/>
<reference evidence="1" key="1">
    <citation type="submission" date="2023-06" db="EMBL/GenBank/DDBJ databases">
        <title>Two Chryseobacterium gambrini strains from China.</title>
        <authorList>
            <person name="Zeng J."/>
            <person name="Wu Y."/>
        </authorList>
    </citation>
    <scope>NUCLEOTIDE SEQUENCE</scope>
    <source>
        <strain evidence="1">SQ219</strain>
    </source>
</reference>
<evidence type="ECO:0000313" key="2">
    <source>
        <dbReference type="Proteomes" id="UP001225933"/>
    </source>
</evidence>
<accession>A0AAJ1RA83</accession>
<name>A0AAJ1RA83_9FLAO</name>
<dbReference type="EMBL" id="JAUHGV010000051">
    <property type="protein sequence ID" value="MDN4015084.1"/>
    <property type="molecule type" value="Genomic_DNA"/>
</dbReference>
<protein>
    <recommendedName>
        <fullName evidence="3">WG containing repeat-containing protein</fullName>
    </recommendedName>
</protein>
<evidence type="ECO:0008006" key="3">
    <source>
        <dbReference type="Google" id="ProtNLM"/>
    </source>
</evidence>
<sequence>MNLQRKISYTVLILLFFSGSLFSQNSISEFKDKIDLYLLDNFVWMTDNDTVFVSNLYDYSGDSSREFYFYNSKTRQKIFPYGFEMAYPFVGKTAVVKYKNRWGLIDRSGRFIFYSLSSYPVKLTSYEKYAVFDEVTRYDVRNGIFRESSIYCGEPATPDYFISKSPNGKYNLIEVNKGPVFKTDVDSIISKKDLIYKSTNQDLLILKKKNKYGLYLPDGTEILKIKFEHAKFIGNYVMLYENSKWNYYTYENNKLNLILSTPLECITPAYQAKIIGVFKKDNKYNLLKTNGETLPESFDYISDTATYGVKENVLVIFDSEANYYNYAEK</sequence>
<organism evidence="1 2">
    <name type="scientific">Chryseobacterium gambrini</name>
    <dbReference type="NCBI Taxonomy" id="373672"/>
    <lineage>
        <taxon>Bacteria</taxon>
        <taxon>Pseudomonadati</taxon>
        <taxon>Bacteroidota</taxon>
        <taxon>Flavobacteriia</taxon>
        <taxon>Flavobacteriales</taxon>
        <taxon>Weeksellaceae</taxon>
        <taxon>Chryseobacterium group</taxon>
        <taxon>Chryseobacterium</taxon>
    </lineage>
</organism>